<dbReference type="InterPro" id="IPR050490">
    <property type="entry name" value="Bact_solute-bd_prot1"/>
</dbReference>
<dbReference type="PROSITE" id="PS51257">
    <property type="entry name" value="PROKAR_LIPOPROTEIN"/>
    <property type="match status" value="1"/>
</dbReference>
<keyword evidence="2" id="KW-1185">Reference proteome</keyword>
<dbReference type="STRING" id="624147.SAMN04487970_10847"/>
<dbReference type="Pfam" id="PF01547">
    <property type="entry name" value="SBP_bac_1"/>
    <property type="match status" value="1"/>
</dbReference>
<dbReference type="PANTHER" id="PTHR43649:SF12">
    <property type="entry name" value="DIACETYLCHITOBIOSE BINDING PROTEIN DASA"/>
    <property type="match status" value="1"/>
</dbReference>
<evidence type="ECO:0000313" key="1">
    <source>
        <dbReference type="EMBL" id="SCW86938.1"/>
    </source>
</evidence>
<dbReference type="Gene3D" id="3.40.190.10">
    <property type="entry name" value="Periplasmic binding protein-like II"/>
    <property type="match status" value="1"/>
</dbReference>
<gene>
    <name evidence="1" type="ORF">SAMN04487970_10847</name>
</gene>
<reference evidence="2" key="1">
    <citation type="submission" date="2016-10" db="EMBL/GenBank/DDBJ databases">
        <authorList>
            <person name="Varghese N."/>
            <person name="Submissions S."/>
        </authorList>
    </citation>
    <scope>NUCLEOTIDE SEQUENCE [LARGE SCALE GENOMIC DNA]</scope>
    <source>
        <strain evidence="2">CGMCC 1.8946</strain>
    </source>
</reference>
<dbReference type="PANTHER" id="PTHR43649">
    <property type="entry name" value="ARABINOSE-BINDING PROTEIN-RELATED"/>
    <property type="match status" value="1"/>
</dbReference>
<dbReference type="InterPro" id="IPR006059">
    <property type="entry name" value="SBP"/>
</dbReference>
<dbReference type="RefSeq" id="WP_090677373.1">
    <property type="nucleotide sequence ID" value="NZ_FMTT01000084.1"/>
</dbReference>
<dbReference type="EMBL" id="FMTT01000084">
    <property type="protein sequence ID" value="SCW86938.1"/>
    <property type="molecule type" value="Genomic_DNA"/>
</dbReference>
<dbReference type="Proteomes" id="UP000198601">
    <property type="component" value="Unassembled WGS sequence"/>
</dbReference>
<keyword evidence="1" id="KW-0762">Sugar transport</keyword>
<dbReference type="OrthoDB" id="2675752at2"/>
<evidence type="ECO:0000313" key="2">
    <source>
        <dbReference type="Proteomes" id="UP000198601"/>
    </source>
</evidence>
<dbReference type="AlphaFoldDB" id="A0A1G4U023"/>
<proteinExistence type="predicted"/>
<keyword evidence="1" id="KW-0813">Transport</keyword>
<accession>A0A1G4U023</accession>
<sequence>MKSHKLVVVSIIVLLISGCSLFEPKQDASEAKGNIKIMYLDEKTFKRDYGDVFSSMYPNIDVQVIPMTSIYNLGADSEKEFQKIYSQGNPDVVLLENSKRFQNMIDSGSLLELDTYIKKDNFNVDKIAPSVIEQIKSSGKGKIYGLTPFFSSMAIYYNKDLFDKYGIPYPRNKMSWEEVLQLAQRFPTNDGSNRLYGFSAFSNEPAGSALMNAMGVTKGLRKLDMNNSTINMNTDSWSNVVKTTVDVLKTKTVYSENKPLQPLGPEEQLKQDPFLTGRLAMKLDSSYFINNILHAQQLKDTPLPVNWDIVSVPVDPSNPNEGMGIFLSNIFAVNSKSANPDVAWKLVKYINSDAAAKIQSGHDQGQLLSRVAFSKEIDGRSLEPFYLLKPLSIQNDSEIPEKFSVLLDQITNNLIQQVVEDKMTISEAINNMQNKGQMLLNQIKAEQNKLK</sequence>
<name>A0A1G4U023_9BACL</name>
<organism evidence="1 2">
    <name type="scientific">Paenibacillus tianmuensis</name>
    <dbReference type="NCBI Taxonomy" id="624147"/>
    <lineage>
        <taxon>Bacteria</taxon>
        <taxon>Bacillati</taxon>
        <taxon>Bacillota</taxon>
        <taxon>Bacilli</taxon>
        <taxon>Bacillales</taxon>
        <taxon>Paenibacillaceae</taxon>
        <taxon>Paenibacillus</taxon>
    </lineage>
</organism>
<dbReference type="SUPFAM" id="SSF53850">
    <property type="entry name" value="Periplasmic binding protein-like II"/>
    <property type="match status" value="1"/>
</dbReference>
<protein>
    <submittedName>
        <fullName evidence="1">Multiple sugar transport system substrate-binding protein</fullName>
    </submittedName>
</protein>